<protein>
    <submittedName>
        <fullName evidence="5">Glycoside hydrolase family 127 protein</fullName>
    </submittedName>
</protein>
<dbReference type="Pfam" id="PF20737">
    <property type="entry name" value="Glyco_hydro127C"/>
    <property type="match status" value="1"/>
</dbReference>
<dbReference type="EMBL" id="JAYGIL010000032">
    <property type="protein sequence ID" value="MEA5405220.1"/>
    <property type="molecule type" value="Genomic_DNA"/>
</dbReference>
<keyword evidence="5" id="KW-0378">Hydrolase</keyword>
<dbReference type="InterPro" id="IPR049174">
    <property type="entry name" value="Beta-AFase-like"/>
</dbReference>
<feature type="domain" description="Non-reducing end beta-L-arabinofuranosidase-like GH127 C-terminal" evidence="4">
    <location>
        <begin position="558"/>
        <end position="655"/>
    </location>
</feature>
<dbReference type="PANTHER" id="PTHR43465">
    <property type="entry name" value="DUF1680 DOMAIN PROTEIN (AFU_ORTHOLOGUE AFUA_1G08910)"/>
    <property type="match status" value="1"/>
</dbReference>
<dbReference type="InterPro" id="IPR049046">
    <property type="entry name" value="Beta-AFase-like_GH127_middle"/>
</dbReference>
<sequence>MKKVLIMACWLVAFYANAQKLSYDYPIKPIDFTKVKVTGGFWKSRLDTVENKTIPYAFQKCEETGRINNFIFAGGLQEGKFKGSYGFDDSDVYKIIEGASYSLMNERNPKLDAYLDKVISYIAAAQEDDGYLYTAWTLKANDYNKFQCCSYDPKGRFLGEKMSHEFYDAGHMYEAAVAHYVATGKKSFLNIATKNADLIYDLCFNKGLQSYSGHQEIELGLIKLFRVTNNKKYLDLAKLLLERRGHQPLTGKKTDFDSPAYSQDHLPVTQQDEAVGHSVRAVYMYASMADIAAITGDKAYLKAIDKLWEDIVSKKMYVTGGLGAAHGIEGFDVAYALPNDAYAETCAAIANVYWNHRMFLLHGESKYMDVLERTLYNGLMSGLSLEGDKFFYPNPLVFDGKEKFNQGATCRSPWFDCSCCPSNLSRFVPSVSGYVYAVKDNSVFVNLFMNSEATLAVKNQTIQLTQTTNYPWSGDVNLSVKTSKLTPATLRIRIPGWSQNEAVPSDLYYFNATSSAKTIIKLNGKAVTYKIENGYALINHAWKSGDKVNISFPMENKTLTSNANIKANENKVAVQRGPMLFCVEAQDNNNHALDISLNEQAPFTAEYQKDLLNGVTVLKGKGWINTNEGKQEVPIQMVPYVVWGHRDIKPMAVWLGKN</sequence>
<feature type="signal peptide" evidence="1">
    <location>
        <begin position="1"/>
        <end position="18"/>
    </location>
</feature>
<gene>
    <name evidence="5" type="ORF">VB776_19950</name>
</gene>
<keyword evidence="6" id="KW-1185">Reference proteome</keyword>
<dbReference type="InterPro" id="IPR008928">
    <property type="entry name" value="6-hairpin_glycosidase_sf"/>
</dbReference>
<proteinExistence type="predicted"/>
<evidence type="ECO:0000259" key="4">
    <source>
        <dbReference type="Pfam" id="PF20737"/>
    </source>
</evidence>
<organism evidence="5 6">
    <name type="scientific">Arcicella gelida</name>
    <dbReference type="NCBI Taxonomy" id="2984195"/>
    <lineage>
        <taxon>Bacteria</taxon>
        <taxon>Pseudomonadati</taxon>
        <taxon>Bacteroidota</taxon>
        <taxon>Cytophagia</taxon>
        <taxon>Cytophagales</taxon>
        <taxon>Flectobacillaceae</taxon>
        <taxon>Arcicella</taxon>
    </lineage>
</organism>
<dbReference type="InterPro" id="IPR012878">
    <property type="entry name" value="Beta-AFase-like_GH127_cat"/>
</dbReference>
<dbReference type="Pfam" id="PF07944">
    <property type="entry name" value="Beta-AFase-like_GH127_cat"/>
    <property type="match status" value="1"/>
</dbReference>
<dbReference type="Pfam" id="PF20736">
    <property type="entry name" value="Glyco_hydro127M"/>
    <property type="match status" value="1"/>
</dbReference>
<reference evidence="5 6" key="1">
    <citation type="submission" date="2023-12" db="EMBL/GenBank/DDBJ databases">
        <title>Novel species of the genus Arcicella isolated from rivers.</title>
        <authorList>
            <person name="Lu H."/>
        </authorList>
    </citation>
    <scope>NUCLEOTIDE SEQUENCE [LARGE SCALE GENOMIC DNA]</scope>
    <source>
        <strain evidence="5 6">DC2W</strain>
    </source>
</reference>
<name>A0ABU5S9Q9_9BACT</name>
<comment type="caution">
    <text evidence="5">The sequence shown here is derived from an EMBL/GenBank/DDBJ whole genome shotgun (WGS) entry which is preliminary data.</text>
</comment>
<evidence type="ECO:0000313" key="5">
    <source>
        <dbReference type="EMBL" id="MEA5405220.1"/>
    </source>
</evidence>
<feature type="chain" id="PRO_5047259495" evidence="1">
    <location>
        <begin position="19"/>
        <end position="658"/>
    </location>
</feature>
<feature type="domain" description="Non-reducing end beta-L-arabinofuranosidase-like GH127 catalytic" evidence="2">
    <location>
        <begin position="34"/>
        <end position="432"/>
    </location>
</feature>
<keyword evidence="1" id="KW-0732">Signal</keyword>
<dbReference type="RefSeq" id="WP_323698633.1">
    <property type="nucleotide sequence ID" value="NZ_JAYGIL010000032.1"/>
</dbReference>
<dbReference type="SUPFAM" id="SSF48208">
    <property type="entry name" value="Six-hairpin glycosidases"/>
    <property type="match status" value="1"/>
</dbReference>
<dbReference type="PANTHER" id="PTHR43465:SF2">
    <property type="entry name" value="DUF1680 DOMAIN PROTEIN (AFU_ORTHOLOGUE AFUA_1G08910)"/>
    <property type="match status" value="1"/>
</dbReference>
<evidence type="ECO:0000256" key="1">
    <source>
        <dbReference type="SAM" id="SignalP"/>
    </source>
</evidence>
<evidence type="ECO:0000313" key="6">
    <source>
        <dbReference type="Proteomes" id="UP001303899"/>
    </source>
</evidence>
<dbReference type="GO" id="GO:0016787">
    <property type="term" value="F:hydrolase activity"/>
    <property type="evidence" value="ECO:0007669"/>
    <property type="project" value="UniProtKB-KW"/>
</dbReference>
<feature type="domain" description="Non-reducing end beta-L-arabinofuranosidase-like GH127 middle" evidence="3">
    <location>
        <begin position="443"/>
        <end position="554"/>
    </location>
</feature>
<evidence type="ECO:0000259" key="2">
    <source>
        <dbReference type="Pfam" id="PF07944"/>
    </source>
</evidence>
<accession>A0ABU5S9Q9</accession>
<evidence type="ECO:0000259" key="3">
    <source>
        <dbReference type="Pfam" id="PF20736"/>
    </source>
</evidence>
<dbReference type="Proteomes" id="UP001303899">
    <property type="component" value="Unassembled WGS sequence"/>
</dbReference>
<dbReference type="InterPro" id="IPR049049">
    <property type="entry name" value="Beta-AFase-like_GH127_C"/>
</dbReference>